<evidence type="ECO:0000313" key="3">
    <source>
        <dbReference type="Proteomes" id="UP000824469"/>
    </source>
</evidence>
<gene>
    <name evidence="2" type="ORF">KI387_018679</name>
</gene>
<evidence type="ECO:0000256" key="1">
    <source>
        <dbReference type="SAM" id="MobiDB-lite"/>
    </source>
</evidence>
<dbReference type="AlphaFoldDB" id="A0AA38LCV3"/>
<keyword evidence="3" id="KW-1185">Reference proteome</keyword>
<comment type="caution">
    <text evidence="2">The sequence shown here is derived from an EMBL/GenBank/DDBJ whole genome shotgun (WGS) entry which is preliminary data.</text>
</comment>
<feature type="region of interest" description="Disordered" evidence="1">
    <location>
        <begin position="1"/>
        <end position="26"/>
    </location>
</feature>
<proteinExistence type="predicted"/>
<feature type="compositionally biased region" description="Basic and acidic residues" evidence="1">
    <location>
        <begin position="95"/>
        <end position="108"/>
    </location>
</feature>
<evidence type="ECO:0000313" key="2">
    <source>
        <dbReference type="EMBL" id="KAH9316910.1"/>
    </source>
</evidence>
<organism evidence="2 3">
    <name type="scientific">Taxus chinensis</name>
    <name type="common">Chinese yew</name>
    <name type="synonym">Taxus wallichiana var. chinensis</name>
    <dbReference type="NCBI Taxonomy" id="29808"/>
    <lineage>
        <taxon>Eukaryota</taxon>
        <taxon>Viridiplantae</taxon>
        <taxon>Streptophyta</taxon>
        <taxon>Embryophyta</taxon>
        <taxon>Tracheophyta</taxon>
        <taxon>Spermatophyta</taxon>
        <taxon>Pinopsida</taxon>
        <taxon>Pinidae</taxon>
        <taxon>Conifers II</taxon>
        <taxon>Cupressales</taxon>
        <taxon>Taxaceae</taxon>
        <taxon>Taxus</taxon>
    </lineage>
</organism>
<reference evidence="2 3" key="1">
    <citation type="journal article" date="2021" name="Nat. Plants">
        <title>The Taxus genome provides insights into paclitaxel biosynthesis.</title>
        <authorList>
            <person name="Xiong X."/>
            <person name="Gou J."/>
            <person name="Liao Q."/>
            <person name="Li Y."/>
            <person name="Zhou Q."/>
            <person name="Bi G."/>
            <person name="Li C."/>
            <person name="Du R."/>
            <person name="Wang X."/>
            <person name="Sun T."/>
            <person name="Guo L."/>
            <person name="Liang H."/>
            <person name="Lu P."/>
            <person name="Wu Y."/>
            <person name="Zhang Z."/>
            <person name="Ro D.K."/>
            <person name="Shang Y."/>
            <person name="Huang S."/>
            <person name="Yan J."/>
        </authorList>
    </citation>
    <scope>NUCLEOTIDE SEQUENCE [LARGE SCALE GENOMIC DNA]</scope>
    <source>
        <strain evidence="2">Ta-2019</strain>
    </source>
</reference>
<feature type="non-terminal residue" evidence="2">
    <location>
        <position position="1"/>
    </location>
</feature>
<dbReference type="Proteomes" id="UP000824469">
    <property type="component" value="Unassembled WGS sequence"/>
</dbReference>
<protein>
    <submittedName>
        <fullName evidence="2">Uncharacterized protein</fullName>
    </submittedName>
</protein>
<feature type="region of interest" description="Disordered" evidence="1">
    <location>
        <begin position="62"/>
        <end position="123"/>
    </location>
</feature>
<dbReference type="OMA" id="MEEKHLE"/>
<name>A0AA38LCV3_TAXCH</name>
<dbReference type="EMBL" id="JAHRHJ020000004">
    <property type="protein sequence ID" value="KAH9316910.1"/>
    <property type="molecule type" value="Genomic_DNA"/>
</dbReference>
<sequence>IPKGIAMEEKHLEEERVKQEEMKDQIKDGTQQIGNLVFSRLEALLNQTQLYSEFLLEQMEDANFGSSENGDAKDPKPKANTGGRGRKRRGNGRNENGDSKERKIENCGRGRRRKVTTSNAISP</sequence>
<accession>A0AA38LCV3</accession>